<dbReference type="InterPro" id="IPR051159">
    <property type="entry name" value="Hexapeptide_acetyltransf"/>
</dbReference>
<keyword evidence="1 3" id="KW-0808">Transferase</keyword>
<accession>A0A6N8HYI8</accession>
<keyword evidence="2" id="KW-0677">Repeat</keyword>
<dbReference type="EMBL" id="VWXL01000047">
    <property type="protein sequence ID" value="MVB10738.1"/>
    <property type="molecule type" value="Genomic_DNA"/>
</dbReference>
<dbReference type="RefSeq" id="WP_207708871.1">
    <property type="nucleotide sequence ID" value="NZ_VWXL01000047.1"/>
</dbReference>
<comment type="caution">
    <text evidence="3">The sequence shown here is derived from an EMBL/GenBank/DDBJ whole genome shotgun (WGS) entry which is preliminary data.</text>
</comment>
<sequence length="207" mass="22640">MRLAHELSLSSAIRYNFFCGHVQKSGGKIIPYSRSVFIFGPNGRLIIRGNFRTNVNCIKRNGRSTIVRVDRDAVLETGGEFTLYYGGDIIVFENAKLFFGKDCGCNSDVKIRCTRLIEIGDRTFISHNVTILDSDSHELCGIGSDMTKPIRIGSHVLIGTHATILKGAVIGDHSVIAANAVVTGEIPAHCLAAGIPARVIRENINWK</sequence>
<keyword evidence="4" id="KW-1185">Reference proteome</keyword>
<dbReference type="PROSITE" id="PS00101">
    <property type="entry name" value="HEXAPEP_TRANSFERASES"/>
    <property type="match status" value="1"/>
</dbReference>
<evidence type="ECO:0000256" key="1">
    <source>
        <dbReference type="ARBA" id="ARBA00022679"/>
    </source>
</evidence>
<reference evidence="3 4" key="1">
    <citation type="submission" date="2019-09" db="EMBL/GenBank/DDBJ databases">
        <title>Genome sequence of Clostridium sp. EA1.</title>
        <authorList>
            <person name="Poehlein A."/>
            <person name="Bengelsdorf F.R."/>
            <person name="Daniel R."/>
        </authorList>
    </citation>
    <scope>NUCLEOTIDE SEQUENCE [LARGE SCALE GENOMIC DNA]</scope>
    <source>
        <strain evidence="3 4">EA1</strain>
    </source>
</reference>
<protein>
    <submittedName>
        <fullName evidence="3">2,3,4,5-tetrahydropyridine-2,6-dicarboxylate N-acetyltransferase</fullName>
        <ecNumber evidence="3">2.3.1.89</ecNumber>
    </submittedName>
</protein>
<evidence type="ECO:0000313" key="3">
    <source>
        <dbReference type="EMBL" id="MVB10738.1"/>
    </source>
</evidence>
<dbReference type="Pfam" id="PF00132">
    <property type="entry name" value="Hexapep"/>
    <property type="match status" value="1"/>
</dbReference>
<dbReference type="EC" id="2.3.1.89" evidence="3"/>
<proteinExistence type="predicted"/>
<dbReference type="InterPro" id="IPR018357">
    <property type="entry name" value="Hexapep_transf_CS"/>
</dbReference>
<evidence type="ECO:0000256" key="2">
    <source>
        <dbReference type="ARBA" id="ARBA00022737"/>
    </source>
</evidence>
<dbReference type="AlphaFoldDB" id="A0A6N8HYI8"/>
<evidence type="ECO:0000313" key="4">
    <source>
        <dbReference type="Proteomes" id="UP000469440"/>
    </source>
</evidence>
<gene>
    <name evidence="3" type="primary">dapH_2</name>
    <name evidence="3" type="ORF">CAFE_14360</name>
</gene>
<dbReference type="Gene3D" id="2.160.10.10">
    <property type="entry name" value="Hexapeptide repeat proteins"/>
    <property type="match status" value="1"/>
</dbReference>
<organism evidence="3 4">
    <name type="scientific">Caproicibacter fermentans</name>
    <dbReference type="NCBI Taxonomy" id="2576756"/>
    <lineage>
        <taxon>Bacteria</taxon>
        <taxon>Bacillati</taxon>
        <taxon>Bacillota</taxon>
        <taxon>Clostridia</taxon>
        <taxon>Eubacteriales</taxon>
        <taxon>Acutalibacteraceae</taxon>
        <taxon>Caproicibacter</taxon>
    </lineage>
</organism>
<dbReference type="PANTHER" id="PTHR23416">
    <property type="entry name" value="SIALIC ACID SYNTHASE-RELATED"/>
    <property type="match status" value="1"/>
</dbReference>
<dbReference type="CDD" id="cd04647">
    <property type="entry name" value="LbH_MAT_like"/>
    <property type="match status" value="1"/>
</dbReference>
<dbReference type="GO" id="GO:0047200">
    <property type="term" value="F:tetrahydrodipicolinate N-acetyltransferase activity"/>
    <property type="evidence" value="ECO:0007669"/>
    <property type="project" value="UniProtKB-EC"/>
</dbReference>
<dbReference type="SUPFAM" id="SSF51161">
    <property type="entry name" value="Trimeric LpxA-like enzymes"/>
    <property type="match status" value="1"/>
</dbReference>
<dbReference type="InterPro" id="IPR001451">
    <property type="entry name" value="Hexapep"/>
</dbReference>
<dbReference type="Proteomes" id="UP000469440">
    <property type="component" value="Unassembled WGS sequence"/>
</dbReference>
<keyword evidence="3" id="KW-0012">Acyltransferase</keyword>
<dbReference type="InterPro" id="IPR011004">
    <property type="entry name" value="Trimer_LpxA-like_sf"/>
</dbReference>
<name>A0A6N8HYI8_9FIRM</name>